<dbReference type="Gene3D" id="2.40.30.170">
    <property type="match status" value="1"/>
</dbReference>
<dbReference type="SUPFAM" id="SSF111369">
    <property type="entry name" value="HlyD-like secretion proteins"/>
    <property type="match status" value="1"/>
</dbReference>
<dbReference type="Gene3D" id="1.10.287.470">
    <property type="entry name" value="Helix hairpin bin"/>
    <property type="match status" value="1"/>
</dbReference>
<dbReference type="PANTHER" id="PTHR30158:SF3">
    <property type="entry name" value="MULTIDRUG EFFLUX PUMP SUBUNIT ACRA-RELATED"/>
    <property type="match status" value="1"/>
</dbReference>
<evidence type="ECO:0000259" key="7">
    <source>
        <dbReference type="Pfam" id="PF25944"/>
    </source>
</evidence>
<evidence type="ECO:0000256" key="3">
    <source>
        <dbReference type="SAM" id="MobiDB-lite"/>
    </source>
</evidence>
<dbReference type="Pfam" id="PF25944">
    <property type="entry name" value="Beta-barrel_RND"/>
    <property type="match status" value="1"/>
</dbReference>
<sequence>MDLPKQLVRSATSGRLPAVLAVASAAFLAACGNAEGQGGPGGQMPPTPVGVVTVQPTAVTIASELPGRLEAWRTAQVRARVTGVVKKRAFEEGSVVKAGQSLFQIDDSVYRAALESALATQARAEAGLAQAAALLERNRPLAEAKAISQQDWVATQAAHKQALADTAAAKAAVAQARLNVEYAAVLAPIAGRIGRAQVTEGALVSQAEATLLATIQQTDKLYVNITQSASEAMRLKRAFDEGKLQSAKGAQARVVLDDGTEYPLPAKLLFADLSVDPTSGQVLLRAEVPNPKGELLPGLYVKVKLDQAQAGGAMLLPQQAVTRGAAGDTVLVVGADHQVAQRTVQLGGTQGSQWVVLGGLKSGEQVVVDGFQKIRPKAPVQPVPWSPASAPASAAPAAAASAASR</sequence>
<dbReference type="EMBL" id="JBBUTG010000006">
    <property type="protein sequence ID" value="MEK8031566.1"/>
    <property type="molecule type" value="Genomic_DNA"/>
</dbReference>
<dbReference type="NCBIfam" id="TIGR01730">
    <property type="entry name" value="RND_mfp"/>
    <property type="match status" value="1"/>
</dbReference>
<evidence type="ECO:0000313" key="9">
    <source>
        <dbReference type="EMBL" id="MEK8031566.1"/>
    </source>
</evidence>
<feature type="domain" description="Multidrug resistance protein MdtA-like alpha-helical hairpin" evidence="5">
    <location>
        <begin position="114"/>
        <end position="183"/>
    </location>
</feature>
<feature type="domain" description="Multidrug resistance protein MdtA-like barrel-sandwich hybrid" evidence="6">
    <location>
        <begin position="73"/>
        <end position="216"/>
    </location>
</feature>
<dbReference type="PANTHER" id="PTHR30158">
    <property type="entry name" value="ACRA/E-RELATED COMPONENT OF DRUG EFFLUX TRANSPORTER"/>
    <property type="match status" value="1"/>
</dbReference>
<dbReference type="InterPro" id="IPR058625">
    <property type="entry name" value="MdtA-like_BSH"/>
</dbReference>
<evidence type="ECO:0000256" key="2">
    <source>
        <dbReference type="ARBA" id="ARBA00009477"/>
    </source>
</evidence>
<dbReference type="Proteomes" id="UP001371218">
    <property type="component" value="Unassembled WGS sequence"/>
</dbReference>
<evidence type="ECO:0000259" key="6">
    <source>
        <dbReference type="Pfam" id="PF25917"/>
    </source>
</evidence>
<keyword evidence="4" id="KW-0732">Signal</keyword>
<evidence type="ECO:0000313" key="10">
    <source>
        <dbReference type="Proteomes" id="UP001371218"/>
    </source>
</evidence>
<accession>A0ABU9BNY0</accession>
<gene>
    <name evidence="9" type="ORF">AACH06_12125</name>
</gene>
<evidence type="ECO:0000256" key="4">
    <source>
        <dbReference type="SAM" id="SignalP"/>
    </source>
</evidence>
<dbReference type="Gene3D" id="2.40.420.20">
    <property type="match status" value="1"/>
</dbReference>
<organism evidence="9 10">
    <name type="scientific">Ideonella lacteola</name>
    <dbReference type="NCBI Taxonomy" id="2984193"/>
    <lineage>
        <taxon>Bacteria</taxon>
        <taxon>Pseudomonadati</taxon>
        <taxon>Pseudomonadota</taxon>
        <taxon>Betaproteobacteria</taxon>
        <taxon>Burkholderiales</taxon>
        <taxon>Sphaerotilaceae</taxon>
        <taxon>Ideonella</taxon>
    </lineage>
</organism>
<dbReference type="Pfam" id="PF25967">
    <property type="entry name" value="RND-MFP_C"/>
    <property type="match status" value="1"/>
</dbReference>
<evidence type="ECO:0000256" key="1">
    <source>
        <dbReference type="ARBA" id="ARBA00004196"/>
    </source>
</evidence>
<dbReference type="PROSITE" id="PS51257">
    <property type="entry name" value="PROKAR_LIPOPROTEIN"/>
    <property type="match status" value="1"/>
</dbReference>
<dbReference type="RefSeq" id="WP_341425956.1">
    <property type="nucleotide sequence ID" value="NZ_JBBUTG010000006.1"/>
</dbReference>
<reference evidence="9 10" key="1">
    <citation type="submission" date="2024-04" db="EMBL/GenBank/DDBJ databases">
        <title>Novel species of the genus Ideonella isolated from streams.</title>
        <authorList>
            <person name="Lu H."/>
        </authorList>
    </citation>
    <scope>NUCLEOTIDE SEQUENCE [LARGE SCALE GENOMIC DNA]</scope>
    <source>
        <strain evidence="9 10">DXS29W</strain>
    </source>
</reference>
<dbReference type="Gene3D" id="2.40.50.100">
    <property type="match status" value="1"/>
</dbReference>
<evidence type="ECO:0000259" key="5">
    <source>
        <dbReference type="Pfam" id="PF25876"/>
    </source>
</evidence>
<proteinExistence type="inferred from homology"/>
<dbReference type="Pfam" id="PF25876">
    <property type="entry name" value="HH_MFP_RND"/>
    <property type="match status" value="1"/>
</dbReference>
<name>A0ABU9BNY0_9BURK</name>
<evidence type="ECO:0000259" key="8">
    <source>
        <dbReference type="Pfam" id="PF25967"/>
    </source>
</evidence>
<comment type="similarity">
    <text evidence="2">Belongs to the membrane fusion protein (MFP) (TC 8.A.1) family.</text>
</comment>
<feature type="chain" id="PRO_5046788095" evidence="4">
    <location>
        <begin position="30"/>
        <end position="405"/>
    </location>
</feature>
<dbReference type="InterPro" id="IPR006143">
    <property type="entry name" value="RND_pump_MFP"/>
</dbReference>
<keyword evidence="10" id="KW-1185">Reference proteome</keyword>
<dbReference type="InterPro" id="IPR058624">
    <property type="entry name" value="MdtA-like_HH"/>
</dbReference>
<dbReference type="InterPro" id="IPR058626">
    <property type="entry name" value="MdtA-like_b-barrel"/>
</dbReference>
<feature type="domain" description="Multidrug resistance protein MdtA-like C-terminal permuted SH3" evidence="8">
    <location>
        <begin position="313"/>
        <end position="373"/>
    </location>
</feature>
<protein>
    <submittedName>
        <fullName evidence="9">Efflux RND transporter periplasmic adaptor subunit</fullName>
    </submittedName>
</protein>
<feature type="region of interest" description="Disordered" evidence="3">
    <location>
        <begin position="378"/>
        <end position="405"/>
    </location>
</feature>
<dbReference type="Pfam" id="PF25917">
    <property type="entry name" value="BSH_RND"/>
    <property type="match status" value="1"/>
</dbReference>
<feature type="compositionally biased region" description="Low complexity" evidence="3">
    <location>
        <begin position="386"/>
        <end position="405"/>
    </location>
</feature>
<comment type="caution">
    <text evidence="9">The sequence shown here is derived from an EMBL/GenBank/DDBJ whole genome shotgun (WGS) entry which is preliminary data.</text>
</comment>
<dbReference type="InterPro" id="IPR058627">
    <property type="entry name" value="MdtA-like_C"/>
</dbReference>
<comment type="subcellular location">
    <subcellularLocation>
        <location evidence="1">Cell envelope</location>
    </subcellularLocation>
</comment>
<feature type="signal peptide" evidence="4">
    <location>
        <begin position="1"/>
        <end position="29"/>
    </location>
</feature>
<feature type="domain" description="Multidrug resistance protein MdtA-like beta-barrel" evidence="7">
    <location>
        <begin position="221"/>
        <end position="307"/>
    </location>
</feature>